<evidence type="ECO:0000259" key="2">
    <source>
        <dbReference type="PROSITE" id="PS50112"/>
    </source>
</evidence>
<dbReference type="InterPro" id="IPR029787">
    <property type="entry name" value="Nucleotide_cyclase"/>
</dbReference>
<dbReference type="SUPFAM" id="SSF55785">
    <property type="entry name" value="PYP-like sensor domain (PAS domain)"/>
    <property type="match status" value="1"/>
</dbReference>
<gene>
    <name evidence="6" type="ORF">SAMN05421881_100135</name>
</gene>
<dbReference type="GO" id="GO:0071732">
    <property type="term" value="P:cellular response to nitric oxide"/>
    <property type="evidence" value="ECO:0007669"/>
    <property type="project" value="UniProtKB-ARBA"/>
</dbReference>
<evidence type="ECO:0000259" key="5">
    <source>
        <dbReference type="PROSITE" id="PS50887"/>
    </source>
</evidence>
<dbReference type="STRING" id="44576.SAMN05421881_100135"/>
<dbReference type="Gene3D" id="3.20.20.450">
    <property type="entry name" value="EAL domain"/>
    <property type="match status" value="1"/>
</dbReference>
<dbReference type="PROSITE" id="PS50887">
    <property type="entry name" value="GGDEF"/>
    <property type="match status" value="1"/>
</dbReference>
<comment type="catalytic activity">
    <reaction evidence="1">
        <text>3',3'-c-di-GMP + H2O = 5'-phosphoguanylyl(3'-&gt;5')guanosine + H(+)</text>
        <dbReference type="Rhea" id="RHEA:24902"/>
        <dbReference type="ChEBI" id="CHEBI:15377"/>
        <dbReference type="ChEBI" id="CHEBI:15378"/>
        <dbReference type="ChEBI" id="CHEBI:58754"/>
        <dbReference type="ChEBI" id="CHEBI:58805"/>
        <dbReference type="EC" id="3.1.4.52"/>
    </reaction>
    <physiologicalReaction direction="left-to-right" evidence="1">
        <dbReference type="Rhea" id="RHEA:24903"/>
    </physiologicalReaction>
</comment>
<dbReference type="InterPro" id="IPR000160">
    <property type="entry name" value="GGDEF_dom"/>
</dbReference>
<dbReference type="RefSeq" id="WP_090410884.1">
    <property type="nucleotide sequence ID" value="NZ_FNOY01000001.1"/>
</dbReference>
<dbReference type="InterPro" id="IPR043128">
    <property type="entry name" value="Rev_trsase/Diguanyl_cyclase"/>
</dbReference>
<dbReference type="NCBIfam" id="TIGR00254">
    <property type="entry name" value="GGDEF"/>
    <property type="match status" value="1"/>
</dbReference>
<dbReference type="PANTHER" id="PTHR44757">
    <property type="entry name" value="DIGUANYLATE CYCLASE DGCP"/>
    <property type="match status" value="1"/>
</dbReference>
<sequence length="725" mass="82803">MDQQIFGKIQKLEAVERRVQAHAQIISSGEQKNIANVELVAYIEAIERLALVSITDRKGRILHVNNIFCRVSGYSFSELLGQDHRILNSGTHPKAFFVHMWREIAYGRIWHQEICNRTKLGELYWVDSTIVPIKNGNDHIDRFLSVRVDITARKEREAYLEKRLKARDHLFEIRREILRAQNIESLIATILSRTVLAMQFPQAAVSTIYLDGKRYSSDVTDQVLPSGPSALQNEICVKRKVRGWIQVAYREPRPFLLPEERDLVQSVAEDFGAWLDRQETEAYVRYQADHDGLTQLPNRRYLKRKLKKLIEARRRVMAERRQEESRFAIMFIDLDHFKAINDTLGHEMGDLLLKEVAARLLACMRHEDIVVRQGGDEFIVLIQRVQTLVDVEIIAQKLVEQMMQPFCIENKMLRVGASVGIAMFPEDGQDVKMLLRCGDLAMYQAKHAGRNGYRFFSRELDKLMAERHRTEVALRRALDNSELVLHFQPIVDDINAGIASMEVLLRWQHPEDGLVPPARFIPLAEETGLIVPIGAWVIRTACLQIKTWQQQGLIVPRLTINLSVRQLGMKDFAGDVMAILQETGVAANLITLEVTESMLVENVSELAAVLCSLSALGCRVAIDDFGTGYSCMSSLKHYPIDFLKIDQHFVRDICTDENDAAIVTAIIAMAHGLGMEVVAEGVESIEQLDFLRKKHCRFYQGYLFCKPLPAAEIIHLLQKQTLFLN</sequence>
<dbReference type="PANTHER" id="PTHR44757:SF2">
    <property type="entry name" value="BIOFILM ARCHITECTURE MAINTENANCE PROTEIN MBAA"/>
    <property type="match status" value="1"/>
</dbReference>
<dbReference type="SMART" id="SM00267">
    <property type="entry name" value="GGDEF"/>
    <property type="match status" value="1"/>
</dbReference>
<dbReference type="SUPFAM" id="SSF141868">
    <property type="entry name" value="EAL domain-like"/>
    <property type="match status" value="1"/>
</dbReference>
<dbReference type="InterPro" id="IPR001633">
    <property type="entry name" value="EAL_dom"/>
</dbReference>
<accession>A0A1H3BJD6</accession>
<dbReference type="InterPro" id="IPR000014">
    <property type="entry name" value="PAS"/>
</dbReference>
<protein>
    <submittedName>
        <fullName evidence="6">Two-component system, chemotaxis family, CheB/CheR fusion protein</fullName>
    </submittedName>
</protein>
<evidence type="ECO:0000259" key="3">
    <source>
        <dbReference type="PROSITE" id="PS50113"/>
    </source>
</evidence>
<dbReference type="AlphaFoldDB" id="A0A1H3BJD6"/>
<dbReference type="NCBIfam" id="TIGR00229">
    <property type="entry name" value="sensory_box"/>
    <property type="match status" value="1"/>
</dbReference>
<evidence type="ECO:0000313" key="7">
    <source>
        <dbReference type="Proteomes" id="UP000198640"/>
    </source>
</evidence>
<dbReference type="Gene3D" id="3.30.70.270">
    <property type="match status" value="1"/>
</dbReference>
<dbReference type="Gene3D" id="3.30.450.20">
    <property type="entry name" value="PAS domain"/>
    <property type="match status" value="1"/>
</dbReference>
<dbReference type="SUPFAM" id="SSF55781">
    <property type="entry name" value="GAF domain-like"/>
    <property type="match status" value="1"/>
</dbReference>
<dbReference type="InterPro" id="IPR052155">
    <property type="entry name" value="Biofilm_reg_signaling"/>
</dbReference>
<evidence type="ECO:0000256" key="1">
    <source>
        <dbReference type="ARBA" id="ARBA00051114"/>
    </source>
</evidence>
<dbReference type="InterPro" id="IPR001610">
    <property type="entry name" value="PAC"/>
</dbReference>
<dbReference type="Pfam" id="PF00563">
    <property type="entry name" value="EAL"/>
    <property type="match status" value="1"/>
</dbReference>
<dbReference type="FunFam" id="3.30.70.270:FF:000001">
    <property type="entry name" value="Diguanylate cyclase domain protein"/>
    <property type="match status" value="1"/>
</dbReference>
<dbReference type="CDD" id="cd01949">
    <property type="entry name" value="GGDEF"/>
    <property type="match status" value="1"/>
</dbReference>
<feature type="domain" description="PAS" evidence="2">
    <location>
        <begin position="52"/>
        <end position="94"/>
    </location>
</feature>
<feature type="domain" description="GGDEF" evidence="5">
    <location>
        <begin position="325"/>
        <end position="458"/>
    </location>
</feature>
<feature type="domain" description="EAL" evidence="4">
    <location>
        <begin position="467"/>
        <end position="721"/>
    </location>
</feature>
<dbReference type="Pfam" id="PF00990">
    <property type="entry name" value="GGDEF"/>
    <property type="match status" value="1"/>
</dbReference>
<reference evidence="6 7" key="1">
    <citation type="submission" date="2016-10" db="EMBL/GenBank/DDBJ databases">
        <authorList>
            <person name="de Groot N.N."/>
        </authorList>
    </citation>
    <scope>NUCLEOTIDE SEQUENCE [LARGE SCALE GENOMIC DNA]</scope>
    <source>
        <strain evidence="6 7">Nm1</strain>
    </source>
</reference>
<dbReference type="PROSITE" id="PS50112">
    <property type="entry name" value="PAS"/>
    <property type="match status" value="1"/>
</dbReference>
<dbReference type="FunFam" id="3.20.20.450:FF:000001">
    <property type="entry name" value="Cyclic di-GMP phosphodiesterase yahA"/>
    <property type="match status" value="1"/>
</dbReference>
<dbReference type="PROSITE" id="PS50113">
    <property type="entry name" value="PAC"/>
    <property type="match status" value="1"/>
</dbReference>
<feature type="domain" description="PAC" evidence="3">
    <location>
        <begin position="110"/>
        <end position="162"/>
    </location>
</feature>
<dbReference type="GO" id="GO:0071111">
    <property type="term" value="F:cyclic-guanylate-specific phosphodiesterase activity"/>
    <property type="evidence" value="ECO:0007669"/>
    <property type="project" value="UniProtKB-EC"/>
</dbReference>
<organism evidence="6 7">
    <name type="scientific">Nitrosomonas halophila</name>
    <dbReference type="NCBI Taxonomy" id="44576"/>
    <lineage>
        <taxon>Bacteria</taxon>
        <taxon>Pseudomonadati</taxon>
        <taxon>Pseudomonadota</taxon>
        <taxon>Betaproteobacteria</taxon>
        <taxon>Nitrosomonadales</taxon>
        <taxon>Nitrosomonadaceae</taxon>
        <taxon>Nitrosomonas</taxon>
    </lineage>
</organism>
<dbReference type="PROSITE" id="PS50883">
    <property type="entry name" value="EAL"/>
    <property type="match status" value="1"/>
</dbReference>
<evidence type="ECO:0000313" key="6">
    <source>
        <dbReference type="EMBL" id="SDX41838.1"/>
    </source>
</evidence>
<dbReference type="SUPFAM" id="SSF55073">
    <property type="entry name" value="Nucleotide cyclase"/>
    <property type="match status" value="1"/>
</dbReference>
<dbReference type="SMART" id="SM00086">
    <property type="entry name" value="PAC"/>
    <property type="match status" value="1"/>
</dbReference>
<evidence type="ECO:0000259" key="4">
    <source>
        <dbReference type="PROSITE" id="PS50883"/>
    </source>
</evidence>
<dbReference type="CDD" id="cd00130">
    <property type="entry name" value="PAS"/>
    <property type="match status" value="1"/>
</dbReference>
<dbReference type="SMART" id="SM00052">
    <property type="entry name" value="EAL"/>
    <property type="match status" value="1"/>
</dbReference>
<keyword evidence="7" id="KW-1185">Reference proteome</keyword>
<dbReference type="Pfam" id="PF13426">
    <property type="entry name" value="PAS_9"/>
    <property type="match status" value="1"/>
</dbReference>
<dbReference type="Proteomes" id="UP000198640">
    <property type="component" value="Unassembled WGS sequence"/>
</dbReference>
<dbReference type="CDD" id="cd01948">
    <property type="entry name" value="EAL"/>
    <property type="match status" value="1"/>
</dbReference>
<dbReference type="InterPro" id="IPR000700">
    <property type="entry name" value="PAS-assoc_C"/>
</dbReference>
<dbReference type="OrthoDB" id="9813903at2"/>
<proteinExistence type="predicted"/>
<dbReference type="InterPro" id="IPR035919">
    <property type="entry name" value="EAL_sf"/>
</dbReference>
<dbReference type="EMBL" id="FNOY01000001">
    <property type="protein sequence ID" value="SDX41838.1"/>
    <property type="molecule type" value="Genomic_DNA"/>
</dbReference>
<dbReference type="InterPro" id="IPR035965">
    <property type="entry name" value="PAS-like_dom_sf"/>
</dbReference>
<name>A0A1H3BJD6_9PROT</name>